<dbReference type="AlphaFoldDB" id="A0A3N2DAB1"/>
<protein>
    <submittedName>
        <fullName evidence="5">Uncharacterized protein DUF348</fullName>
    </submittedName>
</protein>
<feature type="region of interest" description="Disordered" evidence="2">
    <location>
        <begin position="143"/>
        <end position="175"/>
    </location>
</feature>
<evidence type="ECO:0000256" key="1">
    <source>
        <dbReference type="ARBA" id="ARBA00022729"/>
    </source>
</evidence>
<feature type="domain" description="G5" evidence="4">
    <location>
        <begin position="148"/>
        <end position="228"/>
    </location>
</feature>
<keyword evidence="3" id="KW-0472">Membrane</keyword>
<dbReference type="Pfam" id="PF07501">
    <property type="entry name" value="G5"/>
    <property type="match status" value="1"/>
</dbReference>
<dbReference type="InterPro" id="IPR011098">
    <property type="entry name" value="G5_dom"/>
</dbReference>
<keyword evidence="6" id="KW-1185">Reference proteome</keyword>
<dbReference type="EMBL" id="RKHQ01000001">
    <property type="protein sequence ID" value="ROR96394.1"/>
    <property type="molecule type" value="Genomic_DNA"/>
</dbReference>
<dbReference type="PROSITE" id="PS51109">
    <property type="entry name" value="G5"/>
    <property type="match status" value="1"/>
</dbReference>
<name>A0A3N2DAB1_9MICO</name>
<keyword evidence="3" id="KW-1133">Transmembrane helix</keyword>
<keyword evidence="1" id="KW-0732">Signal</keyword>
<dbReference type="Pfam" id="PF03990">
    <property type="entry name" value="DUF348"/>
    <property type="match status" value="1"/>
</dbReference>
<dbReference type="Proteomes" id="UP000275356">
    <property type="component" value="Unassembled WGS sequence"/>
</dbReference>
<gene>
    <name evidence="5" type="ORF">EDD28_0977</name>
</gene>
<evidence type="ECO:0000256" key="3">
    <source>
        <dbReference type="SAM" id="Phobius"/>
    </source>
</evidence>
<dbReference type="SMART" id="SM01208">
    <property type="entry name" value="G5"/>
    <property type="match status" value="1"/>
</dbReference>
<evidence type="ECO:0000313" key="6">
    <source>
        <dbReference type="Proteomes" id="UP000275356"/>
    </source>
</evidence>
<keyword evidence="3" id="KW-0812">Transmembrane</keyword>
<dbReference type="InterPro" id="IPR007137">
    <property type="entry name" value="DUF348"/>
</dbReference>
<organism evidence="5 6">
    <name type="scientific">Salana multivorans</name>
    <dbReference type="NCBI Taxonomy" id="120377"/>
    <lineage>
        <taxon>Bacteria</taxon>
        <taxon>Bacillati</taxon>
        <taxon>Actinomycetota</taxon>
        <taxon>Actinomycetes</taxon>
        <taxon>Micrococcales</taxon>
        <taxon>Beutenbergiaceae</taxon>
        <taxon>Salana</taxon>
    </lineage>
</organism>
<dbReference type="OrthoDB" id="9785345at2"/>
<evidence type="ECO:0000256" key="2">
    <source>
        <dbReference type="SAM" id="MobiDB-lite"/>
    </source>
</evidence>
<dbReference type="Gene3D" id="2.20.230.10">
    <property type="entry name" value="Resuscitation-promoting factor rpfb"/>
    <property type="match status" value="1"/>
</dbReference>
<evidence type="ECO:0000313" key="5">
    <source>
        <dbReference type="EMBL" id="ROR96394.1"/>
    </source>
</evidence>
<sequence length="322" mass="32891">MTSHRRPGAGRIAVGAGVLAGVLLAAGGGVLNALDARAASAQLADPASTSDTVDGTAVSADVPLLNTELEARDLVALTPASRGEARAALADGEGVTFGVVVDGETRDVTTQAATLADALAEAGIVLGWDDVVDADLSAPPQAGTTVTVGRSSVETVTEDVTTPHTSETRETSSLAKGETRVVQAGVDGFAQVTSRVSFVDGTEVARTQLASVETTPAVPEIVEVGTRVGPAKLYTLSQFMSAGVVTWGGYKFTYYSQSVLPGGGLSIPGRHVNEDGYVSDGDGYIVLASSAAKGTVIDTPFGYQGKVYDRGTVGNHYDVYVR</sequence>
<proteinExistence type="predicted"/>
<comment type="caution">
    <text evidence="5">The sequence shown here is derived from an EMBL/GenBank/DDBJ whole genome shotgun (WGS) entry which is preliminary data.</text>
</comment>
<evidence type="ECO:0000259" key="4">
    <source>
        <dbReference type="PROSITE" id="PS51109"/>
    </source>
</evidence>
<accession>A0A3N2DAB1</accession>
<dbReference type="RefSeq" id="WP_123738578.1">
    <property type="nucleotide sequence ID" value="NZ_CALFQU010000004.1"/>
</dbReference>
<feature type="transmembrane region" description="Helical" evidence="3">
    <location>
        <begin position="12"/>
        <end position="34"/>
    </location>
</feature>
<reference evidence="5 6" key="1">
    <citation type="submission" date="2018-11" db="EMBL/GenBank/DDBJ databases">
        <title>Sequencing the genomes of 1000 actinobacteria strains.</title>
        <authorList>
            <person name="Klenk H.-P."/>
        </authorList>
    </citation>
    <scope>NUCLEOTIDE SEQUENCE [LARGE SCALE GENOMIC DNA]</scope>
    <source>
        <strain evidence="5 6">DSM 13521</strain>
    </source>
</reference>
<feature type="compositionally biased region" description="Low complexity" evidence="2">
    <location>
        <begin position="151"/>
        <end position="165"/>
    </location>
</feature>